<gene>
    <name evidence="2" type="ORF">AB6A40_007513</name>
</gene>
<dbReference type="InterPro" id="IPR000095">
    <property type="entry name" value="CRIB_dom"/>
</dbReference>
<dbReference type="AlphaFoldDB" id="A0ABD6ELG2"/>
<dbReference type="InterPro" id="IPR036936">
    <property type="entry name" value="CRIB_dom_sf"/>
</dbReference>
<dbReference type="Gene3D" id="3.90.810.10">
    <property type="entry name" value="CRIB domain"/>
    <property type="match status" value="1"/>
</dbReference>
<name>A0ABD6ELG2_9BILA</name>
<dbReference type="Proteomes" id="UP001608902">
    <property type="component" value="Unassembled WGS sequence"/>
</dbReference>
<proteinExistence type="predicted"/>
<evidence type="ECO:0000313" key="3">
    <source>
        <dbReference type="Proteomes" id="UP001608902"/>
    </source>
</evidence>
<dbReference type="PROSITE" id="PS50108">
    <property type="entry name" value="CRIB"/>
    <property type="match status" value="1"/>
</dbReference>
<dbReference type="Pfam" id="PF00786">
    <property type="entry name" value="PBD"/>
    <property type="match status" value="1"/>
</dbReference>
<sequence>MSSSKEKDKSKVRLRNIFGRFFNSSNDEIENPSSSSFGLGEISSPYNTVHKIHVGYDGENFTGMPQVWLDILLRDLG</sequence>
<evidence type="ECO:0000313" key="2">
    <source>
        <dbReference type="EMBL" id="MFH4980804.1"/>
    </source>
</evidence>
<dbReference type="EMBL" id="JBGFUD010006111">
    <property type="protein sequence ID" value="MFH4980804.1"/>
    <property type="molecule type" value="Genomic_DNA"/>
</dbReference>
<evidence type="ECO:0000259" key="1">
    <source>
        <dbReference type="PROSITE" id="PS50108"/>
    </source>
</evidence>
<reference evidence="2 3" key="1">
    <citation type="submission" date="2024-08" db="EMBL/GenBank/DDBJ databases">
        <title>Gnathostoma spinigerum genome.</title>
        <authorList>
            <person name="Gonzalez-Bertolin B."/>
            <person name="Monzon S."/>
            <person name="Zaballos A."/>
            <person name="Jimenez P."/>
            <person name="Dekumyoy P."/>
            <person name="Varona S."/>
            <person name="Cuesta I."/>
            <person name="Sumanam S."/>
            <person name="Adisakwattana P."/>
            <person name="Gasser R.B."/>
            <person name="Hernandez-Gonzalez A."/>
            <person name="Young N.D."/>
            <person name="Perteguer M.J."/>
        </authorList>
    </citation>
    <scope>NUCLEOTIDE SEQUENCE [LARGE SCALE GENOMIC DNA]</scope>
    <source>
        <strain evidence="2">AL3</strain>
        <tissue evidence="2">Liver</tissue>
    </source>
</reference>
<accession>A0ABD6ELG2</accession>
<organism evidence="2 3">
    <name type="scientific">Gnathostoma spinigerum</name>
    <dbReference type="NCBI Taxonomy" id="75299"/>
    <lineage>
        <taxon>Eukaryota</taxon>
        <taxon>Metazoa</taxon>
        <taxon>Ecdysozoa</taxon>
        <taxon>Nematoda</taxon>
        <taxon>Chromadorea</taxon>
        <taxon>Rhabditida</taxon>
        <taxon>Spirurina</taxon>
        <taxon>Gnathostomatomorpha</taxon>
        <taxon>Gnathostomatoidea</taxon>
        <taxon>Gnathostomatidae</taxon>
        <taxon>Gnathostoma</taxon>
    </lineage>
</organism>
<feature type="domain" description="CRIB" evidence="1">
    <location>
        <begin position="42"/>
        <end position="55"/>
    </location>
</feature>
<protein>
    <recommendedName>
        <fullName evidence="1">CRIB domain-containing protein</fullName>
    </recommendedName>
</protein>
<keyword evidence="3" id="KW-1185">Reference proteome</keyword>
<comment type="caution">
    <text evidence="2">The sequence shown here is derived from an EMBL/GenBank/DDBJ whole genome shotgun (WGS) entry which is preliminary data.</text>
</comment>